<accession>M4C4P8</accession>
<proteinExistence type="predicted"/>
<dbReference type="AlphaFoldDB" id="M4C4P8"/>
<evidence type="ECO:0000313" key="2">
    <source>
        <dbReference type="Proteomes" id="UP000011713"/>
    </source>
</evidence>
<reference evidence="1" key="2">
    <citation type="submission" date="2015-06" db="UniProtKB">
        <authorList>
            <consortium name="EnsemblProtists"/>
        </authorList>
    </citation>
    <scope>IDENTIFICATION</scope>
    <source>
        <strain evidence="1">Emoy2</strain>
    </source>
</reference>
<evidence type="ECO:0000313" key="1">
    <source>
        <dbReference type="EnsemblProtists" id="HpaP814066"/>
    </source>
</evidence>
<dbReference type="HOGENOM" id="CLU_2578981_0_0_1"/>
<dbReference type="EnsemblProtists" id="HpaT814066">
    <property type="protein sequence ID" value="HpaP814066"/>
    <property type="gene ID" value="HpaG814066"/>
</dbReference>
<protein>
    <submittedName>
        <fullName evidence="1">Uncharacterized protein</fullName>
    </submittedName>
</protein>
<dbReference type="VEuPathDB" id="FungiDB:HpaG814066"/>
<organism evidence="1 2">
    <name type="scientific">Hyaloperonospora arabidopsidis (strain Emoy2)</name>
    <name type="common">Downy mildew agent</name>
    <name type="synonym">Peronospora arabidopsidis</name>
    <dbReference type="NCBI Taxonomy" id="559515"/>
    <lineage>
        <taxon>Eukaryota</taxon>
        <taxon>Sar</taxon>
        <taxon>Stramenopiles</taxon>
        <taxon>Oomycota</taxon>
        <taxon>Peronosporomycetes</taxon>
        <taxon>Peronosporales</taxon>
        <taxon>Peronosporaceae</taxon>
        <taxon>Hyaloperonospora</taxon>
    </lineage>
</organism>
<dbReference type="Proteomes" id="UP000011713">
    <property type="component" value="Unassembled WGS sequence"/>
</dbReference>
<dbReference type="InParanoid" id="M4C4P8"/>
<name>M4C4P8_HYAAE</name>
<reference evidence="2" key="1">
    <citation type="journal article" date="2010" name="Science">
        <title>Signatures of adaptation to obligate biotrophy in the Hyaloperonospora arabidopsidis genome.</title>
        <authorList>
            <person name="Baxter L."/>
            <person name="Tripathy S."/>
            <person name="Ishaque N."/>
            <person name="Boot N."/>
            <person name="Cabral A."/>
            <person name="Kemen E."/>
            <person name="Thines M."/>
            <person name="Ah-Fong A."/>
            <person name="Anderson R."/>
            <person name="Badejoko W."/>
            <person name="Bittner-Eddy P."/>
            <person name="Boore J.L."/>
            <person name="Chibucos M.C."/>
            <person name="Coates M."/>
            <person name="Dehal P."/>
            <person name="Delehaunty K."/>
            <person name="Dong S."/>
            <person name="Downton P."/>
            <person name="Dumas B."/>
            <person name="Fabro G."/>
            <person name="Fronick C."/>
            <person name="Fuerstenberg S.I."/>
            <person name="Fulton L."/>
            <person name="Gaulin E."/>
            <person name="Govers F."/>
            <person name="Hughes L."/>
            <person name="Humphray S."/>
            <person name="Jiang R.H."/>
            <person name="Judelson H."/>
            <person name="Kamoun S."/>
            <person name="Kyung K."/>
            <person name="Meijer H."/>
            <person name="Minx P."/>
            <person name="Morris P."/>
            <person name="Nelson J."/>
            <person name="Phuntumart V."/>
            <person name="Qutob D."/>
            <person name="Rehmany A."/>
            <person name="Rougon-Cardoso A."/>
            <person name="Ryden P."/>
            <person name="Torto-Alalibo T."/>
            <person name="Studholme D."/>
            <person name="Wang Y."/>
            <person name="Win J."/>
            <person name="Wood J."/>
            <person name="Clifton S.W."/>
            <person name="Rogers J."/>
            <person name="Van den Ackerveken G."/>
            <person name="Jones J.D."/>
            <person name="McDowell J.M."/>
            <person name="Beynon J."/>
            <person name="Tyler B.M."/>
        </authorList>
    </citation>
    <scope>NUCLEOTIDE SEQUENCE [LARGE SCALE GENOMIC DNA]</scope>
    <source>
        <strain evidence="2">Emoy2</strain>
    </source>
</reference>
<sequence length="81" mass="9177">MPLSTAPSILFVPHALRRLEFRQAVGHCGEGREDLVIGSLAPFASGQFFDDCRRVHRRGHTRWRSSRDTSWCLGGRFSCSM</sequence>
<keyword evidence="2" id="KW-1185">Reference proteome</keyword>
<dbReference type="EMBL" id="JH598237">
    <property type="status" value="NOT_ANNOTATED_CDS"/>
    <property type="molecule type" value="Genomic_DNA"/>
</dbReference>